<dbReference type="Pfam" id="PF13409">
    <property type="entry name" value="GST_N_2"/>
    <property type="match status" value="1"/>
</dbReference>
<dbReference type="InterPro" id="IPR036249">
    <property type="entry name" value="Thioredoxin-like_sf"/>
</dbReference>
<dbReference type="Proteomes" id="UP000076154">
    <property type="component" value="Unassembled WGS sequence"/>
</dbReference>
<name>A0A369K6D1_HYPMA</name>
<dbReference type="SUPFAM" id="SSF47616">
    <property type="entry name" value="GST C-terminal domain-like"/>
    <property type="match status" value="1"/>
</dbReference>
<dbReference type="Pfam" id="PF22041">
    <property type="entry name" value="GST_C_7"/>
    <property type="match status" value="1"/>
</dbReference>
<dbReference type="AlphaFoldDB" id="A0A369K6D1"/>
<dbReference type="InterPro" id="IPR054416">
    <property type="entry name" value="GST_UstS-like_C"/>
</dbReference>
<feature type="domain" description="GST N-terminal" evidence="1">
    <location>
        <begin position="10"/>
        <end position="101"/>
    </location>
</feature>
<proteinExistence type="predicted"/>
<comment type="caution">
    <text evidence="2">The sequence shown here is derived from an EMBL/GenBank/DDBJ whole genome shotgun (WGS) entry which is preliminary data.</text>
</comment>
<dbReference type="InParanoid" id="A0A369K6D1"/>
<dbReference type="SUPFAM" id="SSF52833">
    <property type="entry name" value="Thioredoxin-like"/>
    <property type="match status" value="1"/>
</dbReference>
<evidence type="ECO:0000259" key="1">
    <source>
        <dbReference type="PROSITE" id="PS50404"/>
    </source>
</evidence>
<keyword evidence="3" id="KW-1185">Reference proteome</keyword>
<sequence length="251" mass="28630">MSNLITFYDIPTTKAGQPFSPNTWKTRYSLNFKGIPYHTVWVEYPDIEELCKKIGAPPTSVKPDGSPFYTLPVIYDPTTNTAISESILIAEYLDAKYPDNPKLLPPGTRPLQHAFSNAYLPTGAPVLQFAMPATHRILNPSSEVYFRFHREKLFGKTMETLTPVGKAREDEWAKVKAGFNTVDGWLQKGKEDGPYFLGKENSFVDFVVGARLMWLRRIFGEDSPEWNDIKTWNEGRWAAFVDGIRKYEAIH</sequence>
<dbReference type="GO" id="GO:0005737">
    <property type="term" value="C:cytoplasm"/>
    <property type="evidence" value="ECO:0007669"/>
    <property type="project" value="TreeGrafter"/>
</dbReference>
<dbReference type="Gene3D" id="3.40.30.10">
    <property type="entry name" value="Glutaredoxin"/>
    <property type="match status" value="1"/>
</dbReference>
<accession>A0A369K6D1</accession>
<dbReference type="OrthoDB" id="4951845at2759"/>
<dbReference type="InterPro" id="IPR050983">
    <property type="entry name" value="GST_Omega/HSP26"/>
</dbReference>
<dbReference type="STRING" id="39966.A0A369K6D1"/>
<protein>
    <submittedName>
        <fullName evidence="2">Glutathione S-transferase-like protein ustS</fullName>
    </submittedName>
</protein>
<dbReference type="EMBL" id="LUEZ02000010">
    <property type="protein sequence ID" value="RDB29448.1"/>
    <property type="molecule type" value="Genomic_DNA"/>
</dbReference>
<dbReference type="PANTHER" id="PTHR43968:SF6">
    <property type="entry name" value="GLUTATHIONE S-TRANSFERASE OMEGA"/>
    <property type="match status" value="1"/>
</dbReference>
<gene>
    <name evidence="2" type="primary">ustS_10</name>
    <name evidence="2" type="ORF">Hypma_016087</name>
</gene>
<dbReference type="PANTHER" id="PTHR43968">
    <property type="match status" value="1"/>
</dbReference>
<organism evidence="2 3">
    <name type="scientific">Hypsizygus marmoreus</name>
    <name type="common">White beech mushroom</name>
    <name type="synonym">Agaricus marmoreus</name>
    <dbReference type="NCBI Taxonomy" id="39966"/>
    <lineage>
        <taxon>Eukaryota</taxon>
        <taxon>Fungi</taxon>
        <taxon>Dikarya</taxon>
        <taxon>Basidiomycota</taxon>
        <taxon>Agaricomycotina</taxon>
        <taxon>Agaricomycetes</taxon>
        <taxon>Agaricomycetidae</taxon>
        <taxon>Agaricales</taxon>
        <taxon>Tricholomatineae</taxon>
        <taxon>Lyophyllaceae</taxon>
        <taxon>Hypsizygus</taxon>
    </lineage>
</organism>
<dbReference type="InterPro" id="IPR004045">
    <property type="entry name" value="Glutathione_S-Trfase_N"/>
</dbReference>
<dbReference type="InterPro" id="IPR036282">
    <property type="entry name" value="Glutathione-S-Trfase_C_sf"/>
</dbReference>
<dbReference type="PROSITE" id="PS50404">
    <property type="entry name" value="GST_NTER"/>
    <property type="match status" value="1"/>
</dbReference>
<dbReference type="GO" id="GO:0016740">
    <property type="term" value="F:transferase activity"/>
    <property type="evidence" value="ECO:0007669"/>
    <property type="project" value="UniProtKB-KW"/>
</dbReference>
<evidence type="ECO:0000313" key="3">
    <source>
        <dbReference type="Proteomes" id="UP000076154"/>
    </source>
</evidence>
<reference evidence="2" key="1">
    <citation type="submission" date="2018-04" db="EMBL/GenBank/DDBJ databases">
        <title>Whole genome sequencing of Hypsizygus marmoreus.</title>
        <authorList>
            <person name="Choi I.-G."/>
            <person name="Min B."/>
            <person name="Kim J.-G."/>
            <person name="Kim S."/>
            <person name="Oh Y.-L."/>
            <person name="Kong W.-S."/>
            <person name="Park H."/>
            <person name="Jeong J."/>
            <person name="Song E.-S."/>
        </authorList>
    </citation>
    <scope>NUCLEOTIDE SEQUENCE [LARGE SCALE GENOMIC DNA]</scope>
    <source>
        <strain evidence="2">51987-8</strain>
    </source>
</reference>
<dbReference type="Gene3D" id="1.20.1050.10">
    <property type="match status" value="1"/>
</dbReference>
<evidence type="ECO:0000313" key="2">
    <source>
        <dbReference type="EMBL" id="RDB29448.1"/>
    </source>
</evidence>
<dbReference type="CDD" id="cd03038">
    <property type="entry name" value="GST_N_etherase_LigE"/>
    <property type="match status" value="1"/>
</dbReference>